<gene>
    <name evidence="2" type="ORF">PODLI_1B021853</name>
</gene>
<sequence length="105" mass="12008">MGGRMWRRALTPVHSEGSLPTVLRDRPVRHGRQWRLVPHNFVLLSAFIGSVLLPISRMLPPSATLIWPLTEEDASFLPDHISRADWLFNALREMPDCLLVKELSD</sequence>
<evidence type="ECO:0000313" key="2">
    <source>
        <dbReference type="EMBL" id="CAI5784987.1"/>
    </source>
</evidence>
<accession>A0AA35PHK8</accession>
<evidence type="ECO:0000256" key="1">
    <source>
        <dbReference type="SAM" id="Phobius"/>
    </source>
</evidence>
<protein>
    <submittedName>
        <fullName evidence="2">Uncharacterized protein</fullName>
    </submittedName>
</protein>
<keyword evidence="1" id="KW-0472">Membrane</keyword>
<name>A0AA35PHK8_9SAUR</name>
<dbReference type="AlphaFoldDB" id="A0AA35PHK8"/>
<dbReference type="Proteomes" id="UP001178461">
    <property type="component" value="Chromosome 9"/>
</dbReference>
<keyword evidence="1" id="KW-1133">Transmembrane helix</keyword>
<keyword evidence="3" id="KW-1185">Reference proteome</keyword>
<feature type="transmembrane region" description="Helical" evidence="1">
    <location>
        <begin position="36"/>
        <end position="55"/>
    </location>
</feature>
<organism evidence="2 3">
    <name type="scientific">Podarcis lilfordi</name>
    <name type="common">Lilford's wall lizard</name>
    <dbReference type="NCBI Taxonomy" id="74358"/>
    <lineage>
        <taxon>Eukaryota</taxon>
        <taxon>Metazoa</taxon>
        <taxon>Chordata</taxon>
        <taxon>Craniata</taxon>
        <taxon>Vertebrata</taxon>
        <taxon>Euteleostomi</taxon>
        <taxon>Lepidosauria</taxon>
        <taxon>Squamata</taxon>
        <taxon>Bifurcata</taxon>
        <taxon>Unidentata</taxon>
        <taxon>Episquamata</taxon>
        <taxon>Laterata</taxon>
        <taxon>Lacertibaenia</taxon>
        <taxon>Lacertidae</taxon>
        <taxon>Podarcis</taxon>
    </lineage>
</organism>
<evidence type="ECO:0000313" key="3">
    <source>
        <dbReference type="Proteomes" id="UP001178461"/>
    </source>
</evidence>
<keyword evidence="1" id="KW-0812">Transmembrane</keyword>
<proteinExistence type="predicted"/>
<dbReference type="EMBL" id="OX395134">
    <property type="protein sequence ID" value="CAI5784987.1"/>
    <property type="molecule type" value="Genomic_DNA"/>
</dbReference>
<reference evidence="2" key="1">
    <citation type="submission" date="2022-12" db="EMBL/GenBank/DDBJ databases">
        <authorList>
            <person name="Alioto T."/>
            <person name="Alioto T."/>
            <person name="Gomez Garrido J."/>
        </authorList>
    </citation>
    <scope>NUCLEOTIDE SEQUENCE</scope>
</reference>